<dbReference type="Proteomes" id="UP000478052">
    <property type="component" value="Unassembled WGS sequence"/>
</dbReference>
<comment type="caution">
    <text evidence="1">The sequence shown here is derived from an EMBL/GenBank/DDBJ whole genome shotgun (WGS) entry which is preliminary data.</text>
</comment>
<evidence type="ECO:0000313" key="2">
    <source>
        <dbReference type="Proteomes" id="UP000478052"/>
    </source>
</evidence>
<protein>
    <submittedName>
        <fullName evidence="1">Uncharacterized protein</fullName>
    </submittedName>
</protein>
<accession>A0A6G0VHK3</accession>
<keyword evidence="2" id="KW-1185">Reference proteome</keyword>
<proteinExistence type="predicted"/>
<feature type="non-terminal residue" evidence="1">
    <location>
        <position position="96"/>
    </location>
</feature>
<organism evidence="1 2">
    <name type="scientific">Aphis craccivora</name>
    <name type="common">Cowpea aphid</name>
    <dbReference type="NCBI Taxonomy" id="307492"/>
    <lineage>
        <taxon>Eukaryota</taxon>
        <taxon>Metazoa</taxon>
        <taxon>Ecdysozoa</taxon>
        <taxon>Arthropoda</taxon>
        <taxon>Hexapoda</taxon>
        <taxon>Insecta</taxon>
        <taxon>Pterygota</taxon>
        <taxon>Neoptera</taxon>
        <taxon>Paraneoptera</taxon>
        <taxon>Hemiptera</taxon>
        <taxon>Sternorrhyncha</taxon>
        <taxon>Aphidomorpha</taxon>
        <taxon>Aphidoidea</taxon>
        <taxon>Aphididae</taxon>
        <taxon>Aphidini</taxon>
        <taxon>Aphis</taxon>
        <taxon>Aphis</taxon>
    </lineage>
</organism>
<evidence type="ECO:0000313" key="1">
    <source>
        <dbReference type="EMBL" id="KAF0683774.1"/>
    </source>
</evidence>
<dbReference type="EMBL" id="VUJU01017336">
    <property type="protein sequence ID" value="KAF0683774.1"/>
    <property type="molecule type" value="Genomic_DNA"/>
</dbReference>
<feature type="non-terminal residue" evidence="1">
    <location>
        <position position="1"/>
    </location>
</feature>
<name>A0A6G0VHK3_APHCR</name>
<reference evidence="1 2" key="1">
    <citation type="submission" date="2019-08" db="EMBL/GenBank/DDBJ databases">
        <title>Whole genome of Aphis craccivora.</title>
        <authorList>
            <person name="Voronova N.V."/>
            <person name="Shulinski R.S."/>
            <person name="Bandarenka Y.V."/>
            <person name="Zhorov D.G."/>
            <person name="Warner D."/>
        </authorList>
    </citation>
    <scope>NUCLEOTIDE SEQUENCE [LARGE SCALE GENOMIC DNA]</scope>
    <source>
        <strain evidence="1">180601</strain>
        <tissue evidence="1">Whole Body</tissue>
    </source>
</reference>
<dbReference type="AlphaFoldDB" id="A0A6G0VHK3"/>
<sequence length="96" mass="11273">TKLKKHHQESNKIACLIDAVHQLIRTTSILRFEIRELAKKMDTMDQRLTDTKFSVVCENNDLSDESSWDLPLTTILNLELFEEKLSDKYIFIFNLS</sequence>
<gene>
    <name evidence="1" type="ORF">FWK35_00035238</name>
</gene>